<dbReference type="STRING" id="1454004.AW11_00557"/>
<gene>
    <name evidence="3" type="primary">cheY_2</name>
    <name evidence="3" type="ORF">AW11_00557</name>
</gene>
<feature type="modified residue" description="4-aspartylphosphate" evidence="1">
    <location>
        <position position="63"/>
    </location>
</feature>
<organism evidence="3 4">
    <name type="scientific">Accumulibacter regalis</name>
    <dbReference type="NCBI Taxonomy" id="522306"/>
    <lineage>
        <taxon>Bacteria</taxon>
        <taxon>Pseudomonadati</taxon>
        <taxon>Pseudomonadota</taxon>
        <taxon>Betaproteobacteria</taxon>
        <taxon>Candidatus Accumulibacter</taxon>
    </lineage>
</organism>
<dbReference type="PATRIC" id="fig|1454004.3.peg.577"/>
<feature type="domain" description="Response regulatory" evidence="2">
    <location>
        <begin position="13"/>
        <end position="128"/>
    </location>
</feature>
<dbReference type="Gene3D" id="3.40.50.2300">
    <property type="match status" value="1"/>
</dbReference>
<dbReference type="InterPro" id="IPR011006">
    <property type="entry name" value="CheY-like_superfamily"/>
</dbReference>
<keyword evidence="4" id="KW-1185">Reference proteome</keyword>
<sequence>MSASNAVASAGAKVLIVDDHELTRALLRSILRSNDYEVVGEARDGIGALELAERLRPDIICMDVVMPEMGGLEALQAIKALHPQIVVIMVSGTPSVANVRDSIQGGASGFIIKPYKVGKVLDTLRLAWPAAGKTLPDRHNSDLETT</sequence>
<dbReference type="SUPFAM" id="SSF52172">
    <property type="entry name" value="CheY-like"/>
    <property type="match status" value="1"/>
</dbReference>
<accession>A0A011RHL0</accession>
<comment type="caution">
    <text evidence="3">The sequence shown here is derived from an EMBL/GenBank/DDBJ whole genome shotgun (WGS) entry which is preliminary data.</text>
</comment>
<proteinExistence type="predicted"/>
<keyword evidence="1" id="KW-0597">Phosphoprotein</keyword>
<dbReference type="InterPro" id="IPR052048">
    <property type="entry name" value="ST_Response_Regulator"/>
</dbReference>
<dbReference type="Pfam" id="PF00072">
    <property type="entry name" value="Response_reg"/>
    <property type="match status" value="1"/>
</dbReference>
<evidence type="ECO:0000256" key="1">
    <source>
        <dbReference type="PROSITE-ProRule" id="PRU00169"/>
    </source>
</evidence>
<dbReference type="AlphaFoldDB" id="A0A011RHL0"/>
<dbReference type="SMART" id="SM00448">
    <property type="entry name" value="REC"/>
    <property type="match status" value="1"/>
</dbReference>
<dbReference type="InterPro" id="IPR001789">
    <property type="entry name" value="Sig_transdc_resp-reg_receiver"/>
</dbReference>
<evidence type="ECO:0000313" key="4">
    <source>
        <dbReference type="Proteomes" id="UP000022141"/>
    </source>
</evidence>
<reference evidence="3" key="1">
    <citation type="submission" date="2014-02" db="EMBL/GenBank/DDBJ databases">
        <title>Expanding our view of genomic diversity in Candidatus Accumulibacter clades.</title>
        <authorList>
            <person name="Skennerton C.T."/>
            <person name="Barr J.J."/>
            <person name="Slater F.R."/>
            <person name="Bond P.L."/>
            <person name="Tyson G.W."/>
        </authorList>
    </citation>
    <scope>NUCLEOTIDE SEQUENCE [LARGE SCALE GENOMIC DNA]</scope>
</reference>
<name>A0A011RHL0_ACCRE</name>
<dbReference type="eggNOG" id="COG4753">
    <property type="taxonomic scope" value="Bacteria"/>
</dbReference>
<dbReference type="EMBL" id="JEMY01000004">
    <property type="protein sequence ID" value="EXI90699.1"/>
    <property type="molecule type" value="Genomic_DNA"/>
</dbReference>
<dbReference type="PANTHER" id="PTHR43228">
    <property type="entry name" value="TWO-COMPONENT RESPONSE REGULATOR"/>
    <property type="match status" value="1"/>
</dbReference>
<dbReference type="PANTHER" id="PTHR43228:SF1">
    <property type="entry name" value="TWO-COMPONENT RESPONSE REGULATOR ARR22"/>
    <property type="match status" value="1"/>
</dbReference>
<dbReference type="GO" id="GO:0000160">
    <property type="term" value="P:phosphorelay signal transduction system"/>
    <property type="evidence" value="ECO:0007669"/>
    <property type="project" value="InterPro"/>
</dbReference>
<dbReference type="Proteomes" id="UP000022141">
    <property type="component" value="Unassembled WGS sequence"/>
</dbReference>
<protein>
    <submittedName>
        <fullName evidence="3">Chemotaxis protein CheY</fullName>
    </submittedName>
</protein>
<evidence type="ECO:0000259" key="2">
    <source>
        <dbReference type="PROSITE" id="PS50110"/>
    </source>
</evidence>
<dbReference type="PROSITE" id="PS50110">
    <property type="entry name" value="RESPONSE_REGULATORY"/>
    <property type="match status" value="1"/>
</dbReference>
<evidence type="ECO:0000313" key="3">
    <source>
        <dbReference type="EMBL" id="EXI90699.1"/>
    </source>
</evidence>